<evidence type="ECO:0000256" key="2">
    <source>
        <dbReference type="ARBA" id="ARBA00022694"/>
    </source>
</evidence>
<gene>
    <name evidence="6" type="ORF">WJX72_002658</name>
</gene>
<dbReference type="Gene3D" id="3.55.10.10">
    <property type="entry name" value="Archease domain"/>
    <property type="match status" value="1"/>
</dbReference>
<dbReference type="Pfam" id="PF01951">
    <property type="entry name" value="Archease"/>
    <property type="match status" value="1"/>
</dbReference>
<comment type="caution">
    <text evidence="6">The sequence shown here is derived from an EMBL/GenBank/DDBJ whole genome shotgun (WGS) entry which is preliminary data.</text>
</comment>
<dbReference type="PANTHER" id="PTHR12682">
    <property type="entry name" value="ARCHEASE"/>
    <property type="match status" value="1"/>
</dbReference>
<accession>A0AAW1R587</accession>
<dbReference type="GO" id="GO:0046872">
    <property type="term" value="F:metal ion binding"/>
    <property type="evidence" value="ECO:0007669"/>
    <property type="project" value="UniProtKB-KW"/>
</dbReference>
<dbReference type="InterPro" id="IPR036820">
    <property type="entry name" value="Archease_dom_sf"/>
</dbReference>
<keyword evidence="4" id="KW-0106">Calcium</keyword>
<dbReference type="FunFam" id="3.55.10.10:FF:000001">
    <property type="entry name" value="protein archease isoform X1"/>
    <property type="match status" value="1"/>
</dbReference>
<comment type="similarity">
    <text evidence="1">Belongs to the archease family.</text>
</comment>
<proteinExistence type="inferred from homology"/>
<evidence type="ECO:0000313" key="6">
    <source>
        <dbReference type="EMBL" id="KAK9828899.1"/>
    </source>
</evidence>
<dbReference type="GO" id="GO:0072669">
    <property type="term" value="C:tRNA-splicing ligase complex"/>
    <property type="evidence" value="ECO:0007669"/>
    <property type="project" value="TreeGrafter"/>
</dbReference>
<organism evidence="6 7">
    <name type="scientific">[Myrmecia] bisecta</name>
    <dbReference type="NCBI Taxonomy" id="41462"/>
    <lineage>
        <taxon>Eukaryota</taxon>
        <taxon>Viridiplantae</taxon>
        <taxon>Chlorophyta</taxon>
        <taxon>core chlorophytes</taxon>
        <taxon>Trebouxiophyceae</taxon>
        <taxon>Trebouxiales</taxon>
        <taxon>Trebouxiaceae</taxon>
        <taxon>Myrmecia</taxon>
    </lineage>
</organism>
<sequence length="181" mass="20034">MVDAPESCVAADIEQKASRAGKAGKYSQQAAAYRSEAEGSYNFEYLDHTADVQLHAWGVTLEEALASTALAMYNYMTPLEGLEPEAGEVRTFEAEGHDMDTLVYAFLDELLFTFCTELFVCSSLTVTSLDRENWKVTAQGRGHTFDRMHHASGTEIKAITYSAMQVREEPGDAEIFVIVDI</sequence>
<evidence type="ECO:0000256" key="3">
    <source>
        <dbReference type="ARBA" id="ARBA00022723"/>
    </source>
</evidence>
<feature type="domain" description="Archease" evidence="5">
    <location>
        <begin position="43"/>
        <end position="181"/>
    </location>
</feature>
<dbReference type="SUPFAM" id="SSF69819">
    <property type="entry name" value="MTH1598-like"/>
    <property type="match status" value="1"/>
</dbReference>
<protein>
    <recommendedName>
        <fullName evidence="5">Archease domain-containing protein</fullName>
    </recommendedName>
</protein>
<keyword evidence="3" id="KW-0479">Metal-binding</keyword>
<evidence type="ECO:0000313" key="7">
    <source>
        <dbReference type="Proteomes" id="UP001489004"/>
    </source>
</evidence>
<keyword evidence="7" id="KW-1185">Reference proteome</keyword>
<evidence type="ECO:0000256" key="1">
    <source>
        <dbReference type="ARBA" id="ARBA00007963"/>
    </source>
</evidence>
<name>A0AAW1R587_9CHLO</name>
<reference evidence="6 7" key="1">
    <citation type="journal article" date="2024" name="Nat. Commun.">
        <title>Phylogenomics reveals the evolutionary origins of lichenization in chlorophyte algae.</title>
        <authorList>
            <person name="Puginier C."/>
            <person name="Libourel C."/>
            <person name="Otte J."/>
            <person name="Skaloud P."/>
            <person name="Haon M."/>
            <person name="Grisel S."/>
            <person name="Petersen M."/>
            <person name="Berrin J.G."/>
            <person name="Delaux P.M."/>
            <person name="Dal Grande F."/>
            <person name="Keller J."/>
        </authorList>
    </citation>
    <scope>NUCLEOTIDE SEQUENCE [LARGE SCALE GENOMIC DNA]</scope>
    <source>
        <strain evidence="6 7">SAG 2043</strain>
    </source>
</reference>
<dbReference type="Proteomes" id="UP001489004">
    <property type="component" value="Unassembled WGS sequence"/>
</dbReference>
<dbReference type="InterPro" id="IPR023572">
    <property type="entry name" value="Archease_dom"/>
</dbReference>
<dbReference type="InterPro" id="IPR002804">
    <property type="entry name" value="Archease"/>
</dbReference>
<keyword evidence="2" id="KW-0819">tRNA processing</keyword>
<dbReference type="EMBL" id="JALJOR010000001">
    <property type="protein sequence ID" value="KAK9828899.1"/>
    <property type="molecule type" value="Genomic_DNA"/>
</dbReference>
<dbReference type="AlphaFoldDB" id="A0AAW1R587"/>
<evidence type="ECO:0000256" key="4">
    <source>
        <dbReference type="ARBA" id="ARBA00022837"/>
    </source>
</evidence>
<dbReference type="PANTHER" id="PTHR12682:SF11">
    <property type="entry name" value="PROTEIN ARCHEASE"/>
    <property type="match status" value="1"/>
</dbReference>
<dbReference type="GO" id="GO:0006388">
    <property type="term" value="P:tRNA splicing, via endonucleolytic cleavage and ligation"/>
    <property type="evidence" value="ECO:0007669"/>
    <property type="project" value="TreeGrafter"/>
</dbReference>
<evidence type="ECO:0000259" key="5">
    <source>
        <dbReference type="Pfam" id="PF01951"/>
    </source>
</evidence>